<reference evidence="1" key="2">
    <citation type="submission" date="2018-04" db="EMBL/GenBank/DDBJ databases">
        <title>OnivRS2 (Oryza nivara Reference Sequence Version 2).</title>
        <authorList>
            <person name="Zhang J."/>
            <person name="Kudrna D."/>
            <person name="Lee S."/>
            <person name="Talag J."/>
            <person name="Rajasekar S."/>
            <person name="Welchert J."/>
            <person name="Hsing Y.-I."/>
            <person name="Wing R.A."/>
        </authorList>
    </citation>
    <scope>NUCLEOTIDE SEQUENCE [LARGE SCALE GENOMIC DNA]</scope>
    <source>
        <strain evidence="1">SL10</strain>
    </source>
</reference>
<organism evidence="1">
    <name type="scientific">Oryza nivara</name>
    <name type="common">Indian wild rice</name>
    <name type="synonym">Oryza sativa f. spontanea</name>
    <dbReference type="NCBI Taxonomy" id="4536"/>
    <lineage>
        <taxon>Eukaryota</taxon>
        <taxon>Viridiplantae</taxon>
        <taxon>Streptophyta</taxon>
        <taxon>Embryophyta</taxon>
        <taxon>Tracheophyta</taxon>
        <taxon>Spermatophyta</taxon>
        <taxon>Magnoliopsida</taxon>
        <taxon>Liliopsida</taxon>
        <taxon>Poales</taxon>
        <taxon>Poaceae</taxon>
        <taxon>BOP clade</taxon>
        <taxon>Oryzoideae</taxon>
        <taxon>Oryzeae</taxon>
        <taxon>Oryzinae</taxon>
        <taxon>Oryza</taxon>
    </lineage>
</organism>
<protein>
    <submittedName>
        <fullName evidence="1">Uncharacterized protein</fullName>
    </submittedName>
</protein>
<sequence length="78" mass="8852">MSLPSPPPAKKLQVQQSSSILPQDFPKLEVLPVEKPTKLQERRSPCAVWENLYFRVRSACPHGIIDYLVRSGYTDRTG</sequence>
<evidence type="ECO:0000313" key="1">
    <source>
        <dbReference type="EnsemblPlants" id="ONIVA08G12660.1"/>
    </source>
</evidence>
<dbReference type="AlphaFoldDB" id="A0A0E0IAR4"/>
<dbReference type="Proteomes" id="UP000006591">
    <property type="component" value="Chromosome 8"/>
</dbReference>
<evidence type="ECO:0000313" key="2">
    <source>
        <dbReference type="Proteomes" id="UP000006591"/>
    </source>
</evidence>
<dbReference type="EnsemblPlants" id="ONIVA08G12660.1">
    <property type="protein sequence ID" value="ONIVA08G12660.1"/>
    <property type="gene ID" value="ONIVA08G12660"/>
</dbReference>
<dbReference type="HOGENOM" id="CLU_2626189_0_0_1"/>
<dbReference type="STRING" id="4536.A0A0E0IAR4"/>
<proteinExistence type="predicted"/>
<accession>A0A0E0IAR4</accession>
<reference evidence="1" key="1">
    <citation type="submission" date="2015-04" db="UniProtKB">
        <authorList>
            <consortium name="EnsemblPlants"/>
        </authorList>
    </citation>
    <scope>IDENTIFICATION</scope>
    <source>
        <strain evidence="1">SL10</strain>
    </source>
</reference>
<name>A0A0E0IAR4_ORYNI</name>
<keyword evidence="2" id="KW-1185">Reference proteome</keyword>
<dbReference type="Gramene" id="ONIVA08G12660.1">
    <property type="protein sequence ID" value="ONIVA08G12660.1"/>
    <property type="gene ID" value="ONIVA08G12660"/>
</dbReference>